<feature type="domain" description="PAS" evidence="2">
    <location>
        <begin position="261"/>
        <end position="328"/>
    </location>
</feature>
<dbReference type="SUPFAM" id="SSF55785">
    <property type="entry name" value="PYP-like sensor domain (PAS domain)"/>
    <property type="match status" value="2"/>
</dbReference>
<comment type="caution">
    <text evidence="3">The sequence shown here is derived from an EMBL/GenBank/DDBJ whole genome shotgun (WGS) entry which is preliminary data.</text>
</comment>
<dbReference type="InterPro" id="IPR000014">
    <property type="entry name" value="PAS"/>
</dbReference>
<dbReference type="Proteomes" id="UP000443843">
    <property type="component" value="Unassembled WGS sequence"/>
</dbReference>
<sequence>MDSISEFALISSVCLSSTLIVMWLVSYLPSSHARGFGPNGLTGMSDDAPVFLFLNGRLIDATPSGNELLGDADPDDDDWLRLADVFSIRFPDFPREIPGEGKLQLQSLRPDDLGMAEINAREGVVRVSISGDPPSSRADRHRTRTARIERDILREAVSLAPFPVWKCDAHGRILWSNTEYRRLASRAAAPEFGSVLSPGLPLPQDNAPQSSRVRMACRSNDTVSTRWFDVTVVRSGHQWLHYASDITPVVMAEIAQRNFVQTLTKTFAQLSIGLAIFDRNRSLALFNPALIELTSLSPEFLSGRPGLLAFFDCLRDRQVMPEPKDYASWRDQITELVDRAVDGRYQETWSISPGVTFRVTGRPHPDGAIAFLFEDISAEVSLTRGYRQQIEIGRAALDSLEQGIAIFSAPGALVFCNAAYRALWGIAPGDSLAEVTAIEATAHWQAGCSATPVWGEVRDFVGAFGPRSEWQSDVTRNDGSVLTCRCSPLGGGATLVEFAPAQIARIPELASAG</sequence>
<protein>
    <submittedName>
        <fullName evidence="3">PAS domain-containing protein</fullName>
    </submittedName>
</protein>
<evidence type="ECO:0000313" key="3">
    <source>
        <dbReference type="EMBL" id="MWB76915.1"/>
    </source>
</evidence>
<gene>
    <name evidence="3" type="ORF">GLS40_02620</name>
</gene>
<name>A0A844W1E0_9RHOB</name>
<keyword evidence="1" id="KW-0812">Transmembrane</keyword>
<feature type="transmembrane region" description="Helical" evidence="1">
    <location>
        <begin position="7"/>
        <end position="28"/>
    </location>
</feature>
<keyword evidence="1" id="KW-1133">Transmembrane helix</keyword>
<evidence type="ECO:0000313" key="4">
    <source>
        <dbReference type="Proteomes" id="UP000443843"/>
    </source>
</evidence>
<dbReference type="SMART" id="SM00091">
    <property type="entry name" value="PAS"/>
    <property type="match status" value="3"/>
</dbReference>
<dbReference type="InterPro" id="IPR035965">
    <property type="entry name" value="PAS-like_dom_sf"/>
</dbReference>
<organism evidence="3 4">
    <name type="scientific">Pseudooceanicola pacificus</name>
    <dbReference type="NCBI Taxonomy" id="2676438"/>
    <lineage>
        <taxon>Bacteria</taxon>
        <taxon>Pseudomonadati</taxon>
        <taxon>Pseudomonadota</taxon>
        <taxon>Alphaproteobacteria</taxon>
        <taxon>Rhodobacterales</taxon>
        <taxon>Paracoccaceae</taxon>
        <taxon>Pseudooceanicola</taxon>
    </lineage>
</organism>
<keyword evidence="1" id="KW-0472">Membrane</keyword>
<feature type="domain" description="PAS" evidence="2">
    <location>
        <begin position="151"/>
        <end position="218"/>
    </location>
</feature>
<dbReference type="Pfam" id="PF12860">
    <property type="entry name" value="PAS_7"/>
    <property type="match status" value="2"/>
</dbReference>
<proteinExistence type="predicted"/>
<dbReference type="AlphaFoldDB" id="A0A844W1E0"/>
<feature type="domain" description="PAS" evidence="2">
    <location>
        <begin position="391"/>
        <end position="453"/>
    </location>
</feature>
<dbReference type="EMBL" id="WNXQ01000001">
    <property type="protein sequence ID" value="MWB76915.1"/>
    <property type="molecule type" value="Genomic_DNA"/>
</dbReference>
<keyword evidence="4" id="KW-1185">Reference proteome</keyword>
<evidence type="ECO:0000256" key="1">
    <source>
        <dbReference type="SAM" id="Phobius"/>
    </source>
</evidence>
<evidence type="ECO:0000259" key="2">
    <source>
        <dbReference type="SMART" id="SM00091"/>
    </source>
</evidence>
<reference evidence="3 4" key="1">
    <citation type="submission" date="2019-11" db="EMBL/GenBank/DDBJ databases">
        <title>Pseudooceanicola pacifica sp. nov., isolated from deep-sea sediment of the Pacific Ocean.</title>
        <authorList>
            <person name="Lyu L."/>
        </authorList>
    </citation>
    <scope>NUCLEOTIDE SEQUENCE [LARGE SCALE GENOMIC DNA]</scope>
    <source>
        <strain evidence="3 4">216_PA32_1</strain>
    </source>
</reference>
<accession>A0A844W1E0</accession>